<proteinExistence type="predicted"/>
<reference evidence="3" key="1">
    <citation type="journal article" date="2019" name="Int. J. Syst. Evol. Microbiol.">
        <title>The Global Catalogue of Microorganisms (GCM) 10K type strain sequencing project: providing services to taxonomists for standard genome sequencing and annotation.</title>
        <authorList>
            <consortium name="The Broad Institute Genomics Platform"/>
            <consortium name="The Broad Institute Genome Sequencing Center for Infectious Disease"/>
            <person name="Wu L."/>
            <person name="Ma J."/>
        </authorList>
    </citation>
    <scope>NUCLEOTIDE SEQUENCE [LARGE SCALE GENOMIC DNA]</scope>
    <source>
        <strain evidence="3">JCM 3115</strain>
    </source>
</reference>
<dbReference type="EMBL" id="BMQJ01000018">
    <property type="protein sequence ID" value="GGQ22347.1"/>
    <property type="molecule type" value="Genomic_DNA"/>
</dbReference>
<evidence type="ECO:0000313" key="2">
    <source>
        <dbReference type="EMBL" id="GGQ22347.1"/>
    </source>
</evidence>
<comment type="caution">
    <text evidence="2">The sequence shown here is derived from an EMBL/GenBank/DDBJ whole genome shotgun (WGS) entry which is preliminary data.</text>
</comment>
<name>A0ABQ2RDI2_9ACTN</name>
<keyword evidence="3" id="KW-1185">Reference proteome</keyword>
<sequence>MDQALDVPAGLVHRQWDDEAVRRSLDDPVPIPVRWRPVRTPRLIDHPDNLTPGTEQLEPSSGDIPALIAANLDQCWPRSVQPIATGTPATAAIVRCTRWRLSRMCCSWVKRPPSPPRQGSAEP</sequence>
<organism evidence="2 3">
    <name type="scientific">Streptosporangium pseudovulgare</name>
    <dbReference type="NCBI Taxonomy" id="35765"/>
    <lineage>
        <taxon>Bacteria</taxon>
        <taxon>Bacillati</taxon>
        <taxon>Actinomycetota</taxon>
        <taxon>Actinomycetes</taxon>
        <taxon>Streptosporangiales</taxon>
        <taxon>Streptosporangiaceae</taxon>
        <taxon>Streptosporangium</taxon>
    </lineage>
</organism>
<dbReference type="Proteomes" id="UP000611554">
    <property type="component" value="Unassembled WGS sequence"/>
</dbReference>
<protein>
    <submittedName>
        <fullName evidence="2">Uncharacterized protein</fullName>
    </submittedName>
</protein>
<evidence type="ECO:0000256" key="1">
    <source>
        <dbReference type="SAM" id="MobiDB-lite"/>
    </source>
</evidence>
<evidence type="ECO:0000313" key="3">
    <source>
        <dbReference type="Proteomes" id="UP000611554"/>
    </source>
</evidence>
<accession>A0ABQ2RDI2</accession>
<feature type="region of interest" description="Disordered" evidence="1">
    <location>
        <begin position="42"/>
        <end position="61"/>
    </location>
</feature>
<gene>
    <name evidence="2" type="ORF">GCM10010140_60820</name>
</gene>